<reference evidence="1" key="1">
    <citation type="journal article" date="2015" name="Nature">
        <title>Complex archaea that bridge the gap between prokaryotes and eukaryotes.</title>
        <authorList>
            <person name="Spang A."/>
            <person name="Saw J.H."/>
            <person name="Jorgensen S.L."/>
            <person name="Zaremba-Niedzwiedzka K."/>
            <person name="Martijn J."/>
            <person name="Lind A.E."/>
            <person name="van Eijk R."/>
            <person name="Schleper C."/>
            <person name="Guy L."/>
            <person name="Ettema T.J."/>
        </authorList>
    </citation>
    <scope>NUCLEOTIDE SEQUENCE</scope>
</reference>
<proteinExistence type="predicted"/>
<protein>
    <submittedName>
        <fullName evidence="1">Uncharacterized protein</fullName>
    </submittedName>
</protein>
<dbReference type="EMBL" id="LAZR01017299">
    <property type="protein sequence ID" value="KKM00992.1"/>
    <property type="molecule type" value="Genomic_DNA"/>
</dbReference>
<organism evidence="1">
    <name type="scientific">marine sediment metagenome</name>
    <dbReference type="NCBI Taxonomy" id="412755"/>
    <lineage>
        <taxon>unclassified sequences</taxon>
        <taxon>metagenomes</taxon>
        <taxon>ecological metagenomes</taxon>
    </lineage>
</organism>
<comment type="caution">
    <text evidence="1">The sequence shown here is derived from an EMBL/GenBank/DDBJ whole genome shotgun (WGS) entry which is preliminary data.</text>
</comment>
<evidence type="ECO:0000313" key="1">
    <source>
        <dbReference type="EMBL" id="KKM00992.1"/>
    </source>
</evidence>
<dbReference type="AlphaFoldDB" id="A0A0F9HCY0"/>
<gene>
    <name evidence="1" type="ORF">LCGC14_1798900</name>
</gene>
<accession>A0A0F9HCY0</accession>
<name>A0A0F9HCY0_9ZZZZ</name>
<sequence>MRIYHQSSISGPTPNMDRELETIYVYLENEGTDVWRPVKAERLRVDVYRIVSPNEDPDDEQWQFKTADVVRCESKLFSGGETGLVAVERLFGTI</sequence>